<evidence type="ECO:0008006" key="4">
    <source>
        <dbReference type="Google" id="ProtNLM"/>
    </source>
</evidence>
<gene>
    <name evidence="2" type="ORF">J2T60_001963</name>
</gene>
<sequence>MRLRPLLSLMLLGLAVSACATGPEESAPGGVPDWVLETPEDLRYAYGVGSSPVRDDQAHARRIATDRARSDLIQGLRVTVSGGTVSWIERVREDGAGPVTRGFAEQVRTRVPDTTLDEMEMAEAVVDEASEVLYVLVRLDRSAATLRLSNQLNRVRDRLEELAGQVPNGGDRLALVRHYLPALEQFAQAEQLEEQLSLIARQAAMRDPVSQSHAHVLDQARDALDALRIQVDDEAFDSRIAHALKSGLLEQGLRVGGDQTPDLVIGGDIRIRTVSRDPDYFAFAEGDVVVRDAEGRALGQFRHRSREGSTDAGLAEDRVLSRMGDALGRDLGRHLIEFL</sequence>
<feature type="signal peptide" evidence="1">
    <location>
        <begin position="1"/>
        <end position="20"/>
    </location>
</feature>
<reference evidence="2 3" key="1">
    <citation type="submission" date="2022-03" db="EMBL/GenBank/DDBJ databases">
        <title>Genomic Encyclopedia of Type Strains, Phase III (KMG-III): the genomes of soil and plant-associated and newly described type strains.</title>
        <authorList>
            <person name="Whitman W."/>
        </authorList>
    </citation>
    <scope>NUCLEOTIDE SEQUENCE [LARGE SCALE GENOMIC DNA]</scope>
    <source>
        <strain evidence="2 3">BSker1</strain>
    </source>
</reference>
<feature type="chain" id="PRO_5047056264" description="LPP20 lipoprotein" evidence="1">
    <location>
        <begin position="21"/>
        <end position="339"/>
    </location>
</feature>
<dbReference type="RefSeq" id="WP_253449119.1">
    <property type="nucleotide sequence ID" value="NZ_JALJYF010000002.1"/>
</dbReference>
<comment type="caution">
    <text evidence="2">The sequence shown here is derived from an EMBL/GenBank/DDBJ whole genome shotgun (WGS) entry which is preliminary data.</text>
</comment>
<name>A0ABT1G9G7_9GAMM</name>
<organism evidence="2 3">
    <name type="scientific">Natronospira proteinivora</name>
    <dbReference type="NCBI Taxonomy" id="1807133"/>
    <lineage>
        <taxon>Bacteria</taxon>
        <taxon>Pseudomonadati</taxon>
        <taxon>Pseudomonadota</taxon>
        <taxon>Gammaproteobacteria</taxon>
        <taxon>Natronospirales</taxon>
        <taxon>Natronospiraceae</taxon>
        <taxon>Natronospira</taxon>
    </lineage>
</organism>
<accession>A0ABT1G9G7</accession>
<evidence type="ECO:0000256" key="1">
    <source>
        <dbReference type="SAM" id="SignalP"/>
    </source>
</evidence>
<proteinExistence type="predicted"/>
<keyword evidence="3" id="KW-1185">Reference proteome</keyword>
<evidence type="ECO:0000313" key="3">
    <source>
        <dbReference type="Proteomes" id="UP001523550"/>
    </source>
</evidence>
<dbReference type="Proteomes" id="UP001523550">
    <property type="component" value="Unassembled WGS sequence"/>
</dbReference>
<dbReference type="Gene3D" id="3.10.129.140">
    <property type="entry name" value="Helicobacter TNF-alpha-Inducing protein"/>
    <property type="match status" value="1"/>
</dbReference>
<dbReference type="PROSITE" id="PS51257">
    <property type="entry name" value="PROKAR_LIPOPROTEIN"/>
    <property type="match status" value="1"/>
</dbReference>
<keyword evidence="1" id="KW-0732">Signal</keyword>
<dbReference type="EMBL" id="JALJYF010000002">
    <property type="protein sequence ID" value="MCP1727963.1"/>
    <property type="molecule type" value="Genomic_DNA"/>
</dbReference>
<protein>
    <recommendedName>
        <fullName evidence="4">LPP20 lipoprotein</fullName>
    </recommendedName>
</protein>
<evidence type="ECO:0000313" key="2">
    <source>
        <dbReference type="EMBL" id="MCP1727963.1"/>
    </source>
</evidence>